<dbReference type="Gene3D" id="3.40.50.150">
    <property type="entry name" value="Vaccinia Virus protein VP39"/>
    <property type="match status" value="1"/>
</dbReference>
<gene>
    <name evidence="2" type="ORF">ENG63_08625</name>
</gene>
<protein>
    <submittedName>
        <fullName evidence="2">Methyltransferase domain-containing protein</fullName>
    </submittedName>
</protein>
<keyword evidence="2" id="KW-0489">Methyltransferase</keyword>
<comment type="caution">
    <text evidence="2">The sequence shown here is derived from an EMBL/GenBank/DDBJ whole genome shotgun (WGS) entry which is preliminary data.</text>
</comment>
<accession>A0A7C0Y3Q2</accession>
<evidence type="ECO:0000259" key="1">
    <source>
        <dbReference type="Pfam" id="PF08241"/>
    </source>
</evidence>
<name>A0A7C0Y3Q2_DESA2</name>
<dbReference type="Pfam" id="PF08241">
    <property type="entry name" value="Methyltransf_11"/>
    <property type="match status" value="1"/>
</dbReference>
<dbReference type="GO" id="GO:0032259">
    <property type="term" value="P:methylation"/>
    <property type="evidence" value="ECO:0007669"/>
    <property type="project" value="UniProtKB-KW"/>
</dbReference>
<reference evidence="2" key="1">
    <citation type="journal article" date="2020" name="mSystems">
        <title>Genome- and Community-Level Interaction Insights into Carbon Utilization and Element Cycling Functions of Hydrothermarchaeota in Hydrothermal Sediment.</title>
        <authorList>
            <person name="Zhou Z."/>
            <person name="Liu Y."/>
            <person name="Xu W."/>
            <person name="Pan J."/>
            <person name="Luo Z.H."/>
            <person name="Li M."/>
        </authorList>
    </citation>
    <scope>NUCLEOTIDE SEQUENCE [LARGE SCALE GENOMIC DNA]</scope>
    <source>
        <strain evidence="2">HyVt-233</strain>
    </source>
</reference>
<feature type="domain" description="Methyltransferase type 11" evidence="1">
    <location>
        <begin position="35"/>
        <end position="101"/>
    </location>
</feature>
<dbReference type="Proteomes" id="UP000886289">
    <property type="component" value="Unassembled WGS sequence"/>
</dbReference>
<organism evidence="2">
    <name type="scientific">Desulfofervidus auxilii</name>
    <dbReference type="NCBI Taxonomy" id="1621989"/>
    <lineage>
        <taxon>Bacteria</taxon>
        <taxon>Pseudomonadati</taxon>
        <taxon>Thermodesulfobacteriota</taxon>
        <taxon>Candidatus Desulfofervidia</taxon>
        <taxon>Candidatus Desulfofervidales</taxon>
        <taxon>Candidatus Desulfofervidaceae</taxon>
        <taxon>Candidatus Desulfofervidus</taxon>
    </lineage>
</organism>
<dbReference type="InterPro" id="IPR013216">
    <property type="entry name" value="Methyltransf_11"/>
</dbReference>
<proteinExistence type="predicted"/>
<dbReference type="CDD" id="cd02440">
    <property type="entry name" value="AdoMet_MTases"/>
    <property type="match status" value="1"/>
</dbReference>
<dbReference type="SUPFAM" id="SSF53335">
    <property type="entry name" value="S-adenosyl-L-methionine-dependent methyltransferases"/>
    <property type="match status" value="1"/>
</dbReference>
<dbReference type="AlphaFoldDB" id="A0A7C0Y3Q2"/>
<dbReference type="GO" id="GO:0008757">
    <property type="term" value="F:S-adenosylmethionine-dependent methyltransferase activity"/>
    <property type="evidence" value="ECO:0007669"/>
    <property type="project" value="InterPro"/>
</dbReference>
<sequence>MLIKKIFYFYSKKHRERRAKLFLNLLNPTPKDKILDLGSGDGSYIANILPFRENVYLADISEKDLKKAQKKYGFKNTILLKEDDPILPFPDKYFDIVFLLFCN</sequence>
<dbReference type="InterPro" id="IPR029063">
    <property type="entry name" value="SAM-dependent_MTases_sf"/>
</dbReference>
<dbReference type="EMBL" id="DRBS01000319">
    <property type="protein sequence ID" value="HDD44906.1"/>
    <property type="molecule type" value="Genomic_DNA"/>
</dbReference>
<evidence type="ECO:0000313" key="2">
    <source>
        <dbReference type="EMBL" id="HDD44906.1"/>
    </source>
</evidence>
<keyword evidence="2" id="KW-0808">Transferase</keyword>